<dbReference type="AlphaFoldDB" id="A0A4C1ZM87"/>
<evidence type="ECO:0000313" key="3">
    <source>
        <dbReference type="Proteomes" id="UP000299102"/>
    </source>
</evidence>
<keyword evidence="3" id="KW-1185">Reference proteome</keyword>
<gene>
    <name evidence="2" type="ORF">EVAR_57625_1</name>
</gene>
<comment type="caution">
    <text evidence="2">The sequence shown here is derived from an EMBL/GenBank/DDBJ whole genome shotgun (WGS) entry which is preliminary data.</text>
</comment>
<accession>A0A4C1ZM87</accession>
<name>A0A4C1ZM87_EUMVA</name>
<feature type="region of interest" description="Disordered" evidence="1">
    <location>
        <begin position="44"/>
        <end position="65"/>
    </location>
</feature>
<reference evidence="2 3" key="1">
    <citation type="journal article" date="2019" name="Commun. Biol.">
        <title>The bagworm genome reveals a unique fibroin gene that provides high tensile strength.</title>
        <authorList>
            <person name="Kono N."/>
            <person name="Nakamura H."/>
            <person name="Ohtoshi R."/>
            <person name="Tomita M."/>
            <person name="Numata K."/>
            <person name="Arakawa K."/>
        </authorList>
    </citation>
    <scope>NUCLEOTIDE SEQUENCE [LARGE SCALE GENOMIC DNA]</scope>
</reference>
<evidence type="ECO:0000256" key="1">
    <source>
        <dbReference type="SAM" id="MobiDB-lite"/>
    </source>
</evidence>
<dbReference type="EMBL" id="BGZK01002013">
    <property type="protein sequence ID" value="GBP89606.1"/>
    <property type="molecule type" value="Genomic_DNA"/>
</dbReference>
<sequence>MSDRKAFGRASAAPIVCLIVSRFIAKTTPLSLFTLTSYVMRRNGAKSERGEKKEESGSVQPPHSITRKQFRAAEFLALSLRQKSIITFVKLKKKYSFEAVGG</sequence>
<evidence type="ECO:0000313" key="2">
    <source>
        <dbReference type="EMBL" id="GBP89606.1"/>
    </source>
</evidence>
<organism evidence="2 3">
    <name type="scientific">Eumeta variegata</name>
    <name type="common">Bagworm moth</name>
    <name type="synonym">Eumeta japonica</name>
    <dbReference type="NCBI Taxonomy" id="151549"/>
    <lineage>
        <taxon>Eukaryota</taxon>
        <taxon>Metazoa</taxon>
        <taxon>Ecdysozoa</taxon>
        <taxon>Arthropoda</taxon>
        <taxon>Hexapoda</taxon>
        <taxon>Insecta</taxon>
        <taxon>Pterygota</taxon>
        <taxon>Neoptera</taxon>
        <taxon>Endopterygota</taxon>
        <taxon>Lepidoptera</taxon>
        <taxon>Glossata</taxon>
        <taxon>Ditrysia</taxon>
        <taxon>Tineoidea</taxon>
        <taxon>Psychidae</taxon>
        <taxon>Oiketicinae</taxon>
        <taxon>Eumeta</taxon>
    </lineage>
</organism>
<feature type="compositionally biased region" description="Basic and acidic residues" evidence="1">
    <location>
        <begin position="45"/>
        <end position="56"/>
    </location>
</feature>
<proteinExistence type="predicted"/>
<protein>
    <submittedName>
        <fullName evidence="2">Uncharacterized protein</fullName>
    </submittedName>
</protein>
<dbReference type="Proteomes" id="UP000299102">
    <property type="component" value="Unassembled WGS sequence"/>
</dbReference>